<dbReference type="GO" id="GO:0005524">
    <property type="term" value="F:ATP binding"/>
    <property type="evidence" value="ECO:0007669"/>
    <property type="project" value="UniProtKB-KW"/>
</dbReference>
<keyword evidence="10" id="KW-0408">Iron</keyword>
<evidence type="ECO:0000313" key="21">
    <source>
        <dbReference type="Proteomes" id="UP000773614"/>
    </source>
</evidence>
<dbReference type="PROSITE" id="PS50112">
    <property type="entry name" value="PAS"/>
    <property type="match status" value="1"/>
</dbReference>
<keyword evidence="15" id="KW-1133">Transmembrane helix</keyword>
<keyword evidence="11" id="KW-0902">Two-component regulatory system</keyword>
<comment type="function">
    <text evidence="12">Putative oxygen sensor; modulates the activity of FixJ, a transcriptional activator of nitrogen fixation fixK gene. FixL probably acts as a kinase that phosphorylates FixJ.</text>
</comment>
<feature type="domain" description="Response regulatory" evidence="17">
    <location>
        <begin position="619"/>
        <end position="734"/>
    </location>
</feature>
<organism evidence="20 21">
    <name type="scientific">Propylenella binzhouense</name>
    <dbReference type="NCBI Taxonomy" id="2555902"/>
    <lineage>
        <taxon>Bacteria</taxon>
        <taxon>Pseudomonadati</taxon>
        <taxon>Pseudomonadota</taxon>
        <taxon>Alphaproteobacteria</taxon>
        <taxon>Hyphomicrobiales</taxon>
        <taxon>Propylenellaceae</taxon>
        <taxon>Propylenella</taxon>
    </lineage>
</organism>
<keyword evidence="5" id="KW-0479">Metal-binding</keyword>
<dbReference type="CDD" id="cd18161">
    <property type="entry name" value="REC_hyHK_blue-like"/>
    <property type="match status" value="1"/>
</dbReference>
<reference evidence="20" key="1">
    <citation type="submission" date="2019-03" db="EMBL/GenBank/DDBJ databases">
        <title>Afifella sp. nov., isolated from activated sludge.</title>
        <authorList>
            <person name="Li Q."/>
            <person name="Liu Y."/>
        </authorList>
    </citation>
    <scope>NUCLEOTIDE SEQUENCE</scope>
    <source>
        <strain evidence="20">L72</strain>
    </source>
</reference>
<dbReference type="Pfam" id="PF02518">
    <property type="entry name" value="HATPase_c"/>
    <property type="match status" value="1"/>
</dbReference>
<evidence type="ECO:0000256" key="7">
    <source>
        <dbReference type="ARBA" id="ARBA00022741"/>
    </source>
</evidence>
<feature type="domain" description="PAC" evidence="19">
    <location>
        <begin position="180"/>
        <end position="232"/>
    </location>
</feature>
<feature type="domain" description="PAS" evidence="18">
    <location>
        <begin position="233"/>
        <end position="286"/>
    </location>
</feature>
<evidence type="ECO:0000256" key="10">
    <source>
        <dbReference type="ARBA" id="ARBA00023004"/>
    </source>
</evidence>
<dbReference type="Gene3D" id="3.30.450.20">
    <property type="entry name" value="PAS domain"/>
    <property type="match status" value="2"/>
</dbReference>
<dbReference type="GO" id="GO:0006355">
    <property type="term" value="P:regulation of DNA-templated transcription"/>
    <property type="evidence" value="ECO:0007669"/>
    <property type="project" value="InterPro"/>
</dbReference>
<evidence type="ECO:0000256" key="12">
    <source>
        <dbReference type="ARBA" id="ARBA00059827"/>
    </source>
</evidence>
<dbReference type="Gene3D" id="3.40.50.2300">
    <property type="match status" value="1"/>
</dbReference>
<keyword evidence="9" id="KW-0067">ATP-binding</keyword>
<name>A0A964T450_9HYPH</name>
<evidence type="ECO:0000313" key="20">
    <source>
        <dbReference type="EMBL" id="MYZ47979.1"/>
    </source>
</evidence>
<feature type="transmembrane region" description="Helical" evidence="15">
    <location>
        <begin position="41"/>
        <end position="63"/>
    </location>
</feature>
<dbReference type="Proteomes" id="UP000773614">
    <property type="component" value="Unassembled WGS sequence"/>
</dbReference>
<dbReference type="OrthoDB" id="9796100at2"/>
<evidence type="ECO:0000256" key="1">
    <source>
        <dbReference type="ARBA" id="ARBA00000085"/>
    </source>
</evidence>
<dbReference type="GO" id="GO:0000155">
    <property type="term" value="F:phosphorelay sensor kinase activity"/>
    <property type="evidence" value="ECO:0007669"/>
    <property type="project" value="InterPro"/>
</dbReference>
<evidence type="ECO:0000259" key="18">
    <source>
        <dbReference type="PROSITE" id="PS50112"/>
    </source>
</evidence>
<dbReference type="SMART" id="SM00091">
    <property type="entry name" value="PAS"/>
    <property type="match status" value="2"/>
</dbReference>
<dbReference type="InterPro" id="IPR001789">
    <property type="entry name" value="Sig_transdc_resp-reg_receiver"/>
</dbReference>
<dbReference type="EMBL" id="SPKJ01000026">
    <property type="protein sequence ID" value="MYZ47979.1"/>
    <property type="molecule type" value="Genomic_DNA"/>
</dbReference>
<evidence type="ECO:0000256" key="3">
    <source>
        <dbReference type="ARBA" id="ARBA00012438"/>
    </source>
</evidence>
<evidence type="ECO:0000256" key="11">
    <source>
        <dbReference type="ARBA" id="ARBA00023012"/>
    </source>
</evidence>
<keyword evidence="15" id="KW-0472">Membrane</keyword>
<dbReference type="InterPro" id="IPR013655">
    <property type="entry name" value="PAS_fold_3"/>
</dbReference>
<evidence type="ECO:0000256" key="2">
    <source>
        <dbReference type="ARBA" id="ARBA00001971"/>
    </source>
</evidence>
<dbReference type="InterPro" id="IPR000014">
    <property type="entry name" value="PAS"/>
</dbReference>
<evidence type="ECO:0000259" key="17">
    <source>
        <dbReference type="PROSITE" id="PS50110"/>
    </source>
</evidence>
<proteinExistence type="predicted"/>
<feature type="modified residue" description="4-aspartylphosphate" evidence="14">
    <location>
        <position position="669"/>
    </location>
</feature>
<evidence type="ECO:0000256" key="14">
    <source>
        <dbReference type="PROSITE-ProRule" id="PRU00169"/>
    </source>
</evidence>
<dbReference type="EC" id="2.7.13.3" evidence="3"/>
<dbReference type="Pfam" id="PF00512">
    <property type="entry name" value="HisKA"/>
    <property type="match status" value="1"/>
</dbReference>
<gene>
    <name evidence="20" type="ORF">E4O86_09680</name>
</gene>
<dbReference type="SUPFAM" id="SSF52172">
    <property type="entry name" value="CheY-like"/>
    <property type="match status" value="1"/>
</dbReference>
<evidence type="ECO:0000256" key="8">
    <source>
        <dbReference type="ARBA" id="ARBA00022777"/>
    </source>
</evidence>
<keyword evidence="6" id="KW-0808">Transferase</keyword>
<evidence type="ECO:0000259" key="16">
    <source>
        <dbReference type="PROSITE" id="PS50109"/>
    </source>
</evidence>
<dbReference type="InterPro" id="IPR000700">
    <property type="entry name" value="PAS-assoc_C"/>
</dbReference>
<dbReference type="NCBIfam" id="TIGR00229">
    <property type="entry name" value="sensory_box"/>
    <property type="match status" value="2"/>
</dbReference>
<evidence type="ECO:0000256" key="4">
    <source>
        <dbReference type="ARBA" id="ARBA00022553"/>
    </source>
</evidence>
<dbReference type="CDD" id="cd00082">
    <property type="entry name" value="HisKA"/>
    <property type="match status" value="1"/>
</dbReference>
<dbReference type="InterPro" id="IPR036097">
    <property type="entry name" value="HisK_dim/P_sf"/>
</dbReference>
<dbReference type="SMART" id="SM00448">
    <property type="entry name" value="REC"/>
    <property type="match status" value="1"/>
</dbReference>
<dbReference type="InterPro" id="IPR005467">
    <property type="entry name" value="His_kinase_dom"/>
</dbReference>
<dbReference type="PROSITE" id="PS50110">
    <property type="entry name" value="RESPONSE_REGULATORY"/>
    <property type="match status" value="1"/>
</dbReference>
<dbReference type="InterPro" id="IPR004358">
    <property type="entry name" value="Sig_transdc_His_kin-like_C"/>
</dbReference>
<evidence type="ECO:0000256" key="5">
    <source>
        <dbReference type="ARBA" id="ARBA00022617"/>
    </source>
</evidence>
<keyword evidence="7" id="KW-0547">Nucleotide-binding</keyword>
<dbReference type="RefSeq" id="WP_161140330.1">
    <property type="nucleotide sequence ID" value="NZ_SPKJ01000026.1"/>
</dbReference>
<accession>A0A964T450</accession>
<evidence type="ECO:0000256" key="9">
    <source>
        <dbReference type="ARBA" id="ARBA00022840"/>
    </source>
</evidence>
<dbReference type="CDD" id="cd16919">
    <property type="entry name" value="HATPase_CckA-like"/>
    <property type="match status" value="1"/>
</dbReference>
<dbReference type="CDD" id="cd00130">
    <property type="entry name" value="PAS"/>
    <property type="match status" value="2"/>
</dbReference>
<dbReference type="Gene3D" id="3.30.565.10">
    <property type="entry name" value="Histidine kinase-like ATPase, C-terminal domain"/>
    <property type="match status" value="1"/>
</dbReference>
<dbReference type="InterPro" id="IPR011006">
    <property type="entry name" value="CheY-like_superfamily"/>
</dbReference>
<dbReference type="InterPro" id="IPR003661">
    <property type="entry name" value="HisK_dim/P_dom"/>
</dbReference>
<dbReference type="Pfam" id="PF00989">
    <property type="entry name" value="PAS"/>
    <property type="match status" value="1"/>
</dbReference>
<keyword evidence="4 14" id="KW-0597">Phosphoprotein</keyword>
<keyword evidence="8" id="KW-0418">Kinase</keyword>
<evidence type="ECO:0000256" key="15">
    <source>
        <dbReference type="SAM" id="Phobius"/>
    </source>
</evidence>
<protein>
    <recommendedName>
        <fullName evidence="13">Sensor protein FixL</fullName>
        <ecNumber evidence="3">2.7.13.3</ecNumber>
    </recommendedName>
</protein>
<dbReference type="Pfam" id="PF08447">
    <property type="entry name" value="PAS_3"/>
    <property type="match status" value="1"/>
</dbReference>
<dbReference type="SUPFAM" id="SSF55874">
    <property type="entry name" value="ATPase domain of HSP90 chaperone/DNA topoisomerase II/histidine kinase"/>
    <property type="match status" value="1"/>
</dbReference>
<evidence type="ECO:0000256" key="6">
    <source>
        <dbReference type="ARBA" id="ARBA00022679"/>
    </source>
</evidence>
<dbReference type="PANTHER" id="PTHR43065">
    <property type="entry name" value="SENSOR HISTIDINE KINASE"/>
    <property type="match status" value="1"/>
</dbReference>
<dbReference type="SMART" id="SM00388">
    <property type="entry name" value="HisKA"/>
    <property type="match status" value="1"/>
</dbReference>
<dbReference type="SUPFAM" id="SSF47384">
    <property type="entry name" value="Homodimeric domain of signal transducing histidine kinase"/>
    <property type="match status" value="1"/>
</dbReference>
<comment type="caution">
    <text evidence="20">The sequence shown here is derived from an EMBL/GenBank/DDBJ whole genome shotgun (WGS) entry which is preliminary data.</text>
</comment>
<dbReference type="PROSITE" id="PS50109">
    <property type="entry name" value="HIS_KIN"/>
    <property type="match status" value="1"/>
</dbReference>
<dbReference type="FunFam" id="3.30.450.20:FF:000060">
    <property type="entry name" value="Sensor protein FixL"/>
    <property type="match status" value="1"/>
</dbReference>
<feature type="transmembrane region" description="Helical" evidence="15">
    <location>
        <begin position="75"/>
        <end position="92"/>
    </location>
</feature>
<keyword evidence="5" id="KW-0349">Heme</keyword>
<dbReference type="InterPro" id="IPR035965">
    <property type="entry name" value="PAS-like_dom_sf"/>
</dbReference>
<dbReference type="InterPro" id="IPR013767">
    <property type="entry name" value="PAS_fold"/>
</dbReference>
<comment type="catalytic activity">
    <reaction evidence="1">
        <text>ATP + protein L-histidine = ADP + protein N-phospho-L-histidine.</text>
        <dbReference type="EC" id="2.7.13.3"/>
    </reaction>
</comment>
<comment type="cofactor">
    <cofactor evidence="2">
        <name>heme</name>
        <dbReference type="ChEBI" id="CHEBI:30413"/>
    </cofactor>
</comment>
<dbReference type="PRINTS" id="PR00344">
    <property type="entry name" value="BCTRLSENSOR"/>
</dbReference>
<sequence length="736" mass="80714">MLLAAIALLCAAVGLDALLPVEYASGLVYLGIMMLTFWLPWRASIAGLAAAAICLLALGYWISPDSPAWGTPETIVNRIVAALAIILTAIIADRHRASINAVQRSEATLQEAQSITHLGHFERVVGNREIACSAECVRIFGLGEEARTLSEQELLLTVHPDDRKRFAQQLADGLPAPKTVENDFRIVRPDGESRIVACTMRSSRERQGDARRLVGTVLDVTELRRTDAALAEREARLRSILDTVPEALITIDEFGVVESFSKSSETLFGYRADEVIGKNVSMLMPNPYRDEHDGYMERYRRTGERRIIGIGRIVTGQRKDGGTFPMELAVGEVNTPNLRLFTGFVRDLTTNQRLEQELRQSQKMEAVGQLTGGIAHDFNNLLTVIIGNLEMLEGKLDGSEPQRTLLNEAMETAQLGAQLTERLLAFGRRQPLVPRVVDVGTMINDLSGLFRRTLGETIQVRTKVADHILKTQVDPSQLQNALLNLAINARDAMPNGGTLTFEVANAELDMDYARSHSEVRAGRYVSITVTDTGGGMSREVQERAFEPFFTTKPVGSGTGLGLSMVYGFVKQSGGHVQLYSEPEHGTSVRLYLPPAPDEPAALEAPSGTSAAAFPGDGETVLVVEDEARLRRITVARLTELGYSVLEAADGPSALRVLEQSSDIDLLFTDMVMPGGMSGMELAREVHKRLPAARILLTTGYAEPESLRQAAGEGTEWLRKPYTAIELARRFRELLQR</sequence>
<dbReference type="SMART" id="SM00387">
    <property type="entry name" value="HATPase_c"/>
    <property type="match status" value="1"/>
</dbReference>
<dbReference type="Gene3D" id="1.10.287.130">
    <property type="match status" value="1"/>
</dbReference>
<dbReference type="InterPro" id="IPR036890">
    <property type="entry name" value="HATPase_C_sf"/>
</dbReference>
<evidence type="ECO:0000256" key="13">
    <source>
        <dbReference type="ARBA" id="ARBA00070616"/>
    </source>
</evidence>
<dbReference type="SUPFAM" id="SSF55785">
    <property type="entry name" value="PYP-like sensor domain (PAS domain)"/>
    <property type="match status" value="2"/>
</dbReference>
<dbReference type="AlphaFoldDB" id="A0A964T450"/>
<keyword evidence="21" id="KW-1185">Reference proteome</keyword>
<feature type="domain" description="Histidine kinase" evidence="16">
    <location>
        <begin position="373"/>
        <end position="596"/>
    </location>
</feature>
<dbReference type="Pfam" id="PF00072">
    <property type="entry name" value="Response_reg"/>
    <property type="match status" value="1"/>
</dbReference>
<dbReference type="PROSITE" id="PS50113">
    <property type="entry name" value="PAC"/>
    <property type="match status" value="1"/>
</dbReference>
<dbReference type="PANTHER" id="PTHR43065:SF46">
    <property type="entry name" value="C4-DICARBOXYLATE TRANSPORT SENSOR PROTEIN DCTB"/>
    <property type="match status" value="1"/>
</dbReference>
<keyword evidence="15" id="KW-0812">Transmembrane</keyword>
<dbReference type="InterPro" id="IPR003594">
    <property type="entry name" value="HATPase_dom"/>
</dbReference>
<evidence type="ECO:0000259" key="19">
    <source>
        <dbReference type="PROSITE" id="PS50113"/>
    </source>
</evidence>
<dbReference type="Gene3D" id="2.10.70.100">
    <property type="match status" value="1"/>
</dbReference>